<evidence type="ECO:0000313" key="2">
    <source>
        <dbReference type="EMBL" id="KAG2606485.1"/>
    </source>
</evidence>
<keyword evidence="3" id="KW-1185">Reference proteome</keyword>
<reference evidence="2" key="1">
    <citation type="submission" date="2020-05" db="EMBL/GenBank/DDBJ databases">
        <title>WGS assembly of Panicum virgatum.</title>
        <authorList>
            <person name="Lovell J.T."/>
            <person name="Jenkins J."/>
            <person name="Shu S."/>
            <person name="Juenger T.E."/>
            <person name="Schmutz J."/>
        </authorList>
    </citation>
    <scope>NUCLEOTIDE SEQUENCE</scope>
    <source>
        <strain evidence="2">AP13</strain>
    </source>
</reference>
<gene>
    <name evidence="2" type="ORF">PVAP13_4NG170100</name>
</gene>
<sequence>MPGMKGRNSHGGRGQCPATPSHAEQGSSAAPPPCSSSTYTLARPPVEQRHPLRSSSSSPSINRTGSRQPRRSRGIGSLATSLHHAGSSFALVVFIYLIYICSSKPGCRTGDDGTAMKPSRSSPARLALSLAAAPTTTLKRGTTQSALHVAEDDGAKMQRQDGG</sequence>
<accession>A0A8T0TB80</accession>
<comment type="caution">
    <text evidence="2">The sequence shown here is derived from an EMBL/GenBank/DDBJ whole genome shotgun (WGS) entry which is preliminary data.</text>
</comment>
<evidence type="ECO:0000313" key="3">
    <source>
        <dbReference type="Proteomes" id="UP000823388"/>
    </source>
</evidence>
<feature type="region of interest" description="Disordered" evidence="1">
    <location>
        <begin position="1"/>
        <end position="75"/>
    </location>
</feature>
<evidence type="ECO:0000256" key="1">
    <source>
        <dbReference type="SAM" id="MobiDB-lite"/>
    </source>
</evidence>
<proteinExistence type="predicted"/>
<protein>
    <submittedName>
        <fullName evidence="2">Uncharacterized protein</fullName>
    </submittedName>
</protein>
<dbReference type="EMBL" id="CM029044">
    <property type="protein sequence ID" value="KAG2606485.1"/>
    <property type="molecule type" value="Genomic_DNA"/>
</dbReference>
<dbReference type="Proteomes" id="UP000823388">
    <property type="component" value="Chromosome 4N"/>
</dbReference>
<organism evidence="2 3">
    <name type="scientific">Panicum virgatum</name>
    <name type="common">Blackwell switchgrass</name>
    <dbReference type="NCBI Taxonomy" id="38727"/>
    <lineage>
        <taxon>Eukaryota</taxon>
        <taxon>Viridiplantae</taxon>
        <taxon>Streptophyta</taxon>
        <taxon>Embryophyta</taxon>
        <taxon>Tracheophyta</taxon>
        <taxon>Spermatophyta</taxon>
        <taxon>Magnoliopsida</taxon>
        <taxon>Liliopsida</taxon>
        <taxon>Poales</taxon>
        <taxon>Poaceae</taxon>
        <taxon>PACMAD clade</taxon>
        <taxon>Panicoideae</taxon>
        <taxon>Panicodae</taxon>
        <taxon>Paniceae</taxon>
        <taxon>Panicinae</taxon>
        <taxon>Panicum</taxon>
        <taxon>Panicum sect. Hiantes</taxon>
    </lineage>
</organism>
<dbReference type="AlphaFoldDB" id="A0A8T0TB80"/>
<name>A0A8T0TB80_PANVG</name>